<accession>A0A396H1B0</accession>
<dbReference type="EMBL" id="PSQE01000007">
    <property type="protein sequence ID" value="RHN46261.1"/>
    <property type="molecule type" value="Genomic_DNA"/>
</dbReference>
<protein>
    <submittedName>
        <fullName evidence="2">Putative Late nodulin</fullName>
    </submittedName>
</protein>
<dbReference type="Gramene" id="rna40728">
    <property type="protein sequence ID" value="RHN46261.1"/>
    <property type="gene ID" value="gene40728"/>
</dbReference>
<dbReference type="Proteomes" id="UP000265566">
    <property type="component" value="Chromosome 7"/>
</dbReference>
<dbReference type="InterPro" id="IPR009810">
    <property type="entry name" value="Nodulin_late_dom"/>
</dbReference>
<evidence type="ECO:0000313" key="2">
    <source>
        <dbReference type="EMBL" id="RHN46261.1"/>
    </source>
</evidence>
<dbReference type="AlphaFoldDB" id="A0A396H1B0"/>
<name>A0A396H1B0_MEDTR</name>
<evidence type="ECO:0000259" key="1">
    <source>
        <dbReference type="Pfam" id="PF07127"/>
    </source>
</evidence>
<dbReference type="GO" id="GO:0046872">
    <property type="term" value="F:metal ion binding"/>
    <property type="evidence" value="ECO:0007669"/>
    <property type="project" value="InterPro"/>
</dbReference>
<comment type="caution">
    <text evidence="2">The sequence shown here is derived from an EMBL/GenBank/DDBJ whole genome shotgun (WGS) entry which is preliminary data.</text>
</comment>
<proteinExistence type="predicted"/>
<dbReference type="Pfam" id="PF07127">
    <property type="entry name" value="Nodulin_late"/>
    <property type="match status" value="1"/>
</dbReference>
<feature type="domain" description="Late nodulin" evidence="1">
    <location>
        <begin position="14"/>
        <end position="63"/>
    </location>
</feature>
<reference evidence="3" key="1">
    <citation type="journal article" date="2018" name="Nat. Plants">
        <title>Whole-genome landscape of Medicago truncatula symbiotic genes.</title>
        <authorList>
            <person name="Pecrix Y."/>
            <person name="Staton S.E."/>
            <person name="Sallet E."/>
            <person name="Lelandais-Briere C."/>
            <person name="Moreau S."/>
            <person name="Carrere S."/>
            <person name="Blein T."/>
            <person name="Jardinaud M.F."/>
            <person name="Latrasse D."/>
            <person name="Zouine M."/>
            <person name="Zahm M."/>
            <person name="Kreplak J."/>
            <person name="Mayjonade B."/>
            <person name="Satge C."/>
            <person name="Perez M."/>
            <person name="Cauet S."/>
            <person name="Marande W."/>
            <person name="Chantry-Darmon C."/>
            <person name="Lopez-Roques C."/>
            <person name="Bouchez O."/>
            <person name="Berard A."/>
            <person name="Debelle F."/>
            <person name="Munos S."/>
            <person name="Bendahmane A."/>
            <person name="Berges H."/>
            <person name="Niebel A."/>
            <person name="Buitink J."/>
            <person name="Frugier F."/>
            <person name="Benhamed M."/>
            <person name="Crespi M."/>
            <person name="Gouzy J."/>
            <person name="Gamas P."/>
        </authorList>
    </citation>
    <scope>NUCLEOTIDE SEQUENCE [LARGE SCALE GENOMIC DNA]</scope>
    <source>
        <strain evidence="3">cv. Jemalong A17</strain>
    </source>
</reference>
<gene>
    <name evidence="2" type="ORF">MtrunA17_Chr7g0240331</name>
</gene>
<evidence type="ECO:0000313" key="3">
    <source>
        <dbReference type="Proteomes" id="UP000265566"/>
    </source>
</evidence>
<organism evidence="2 3">
    <name type="scientific">Medicago truncatula</name>
    <name type="common">Barrel medic</name>
    <name type="synonym">Medicago tribuloides</name>
    <dbReference type="NCBI Taxonomy" id="3880"/>
    <lineage>
        <taxon>Eukaryota</taxon>
        <taxon>Viridiplantae</taxon>
        <taxon>Streptophyta</taxon>
        <taxon>Embryophyta</taxon>
        <taxon>Tracheophyta</taxon>
        <taxon>Spermatophyta</taxon>
        <taxon>Magnoliopsida</taxon>
        <taxon>eudicotyledons</taxon>
        <taxon>Gunneridae</taxon>
        <taxon>Pentapetalae</taxon>
        <taxon>rosids</taxon>
        <taxon>fabids</taxon>
        <taxon>Fabales</taxon>
        <taxon>Fabaceae</taxon>
        <taxon>Papilionoideae</taxon>
        <taxon>50 kb inversion clade</taxon>
        <taxon>NPAAA clade</taxon>
        <taxon>Hologalegina</taxon>
        <taxon>IRL clade</taxon>
        <taxon>Trifolieae</taxon>
        <taxon>Medicago</taxon>
    </lineage>
</organism>
<sequence length="70" mass="8236">MVLFITFSSKYNNMAQFFMFVYILIIFLSSFLIEASTAATPCTSDKDCRLERYNVWCINGYCKYKFTPID</sequence>